<dbReference type="EMBL" id="OZ035834">
    <property type="protein sequence ID" value="CAL1574565.1"/>
    <property type="molecule type" value="Genomic_DNA"/>
</dbReference>
<dbReference type="Proteomes" id="UP001497482">
    <property type="component" value="Chromosome 12"/>
</dbReference>
<evidence type="ECO:0000313" key="3">
    <source>
        <dbReference type="EMBL" id="CAL1574565.1"/>
    </source>
</evidence>
<feature type="compositionally biased region" description="Polar residues" evidence="1">
    <location>
        <begin position="431"/>
        <end position="441"/>
    </location>
</feature>
<protein>
    <submittedName>
        <fullName evidence="3">Uncharacterized protein</fullName>
    </submittedName>
</protein>
<accession>A0AAV2JAY8</accession>
<feature type="chain" id="PRO_5043382497" evidence="2">
    <location>
        <begin position="24"/>
        <end position="467"/>
    </location>
</feature>
<organism evidence="3 4">
    <name type="scientific">Knipowitschia caucasica</name>
    <name type="common">Caucasian dwarf goby</name>
    <name type="synonym">Pomatoschistus caucasicus</name>
    <dbReference type="NCBI Taxonomy" id="637954"/>
    <lineage>
        <taxon>Eukaryota</taxon>
        <taxon>Metazoa</taxon>
        <taxon>Chordata</taxon>
        <taxon>Craniata</taxon>
        <taxon>Vertebrata</taxon>
        <taxon>Euteleostomi</taxon>
        <taxon>Actinopterygii</taxon>
        <taxon>Neopterygii</taxon>
        <taxon>Teleostei</taxon>
        <taxon>Neoteleostei</taxon>
        <taxon>Acanthomorphata</taxon>
        <taxon>Gobiaria</taxon>
        <taxon>Gobiiformes</taxon>
        <taxon>Gobioidei</taxon>
        <taxon>Gobiidae</taxon>
        <taxon>Gobiinae</taxon>
        <taxon>Knipowitschia</taxon>
    </lineage>
</organism>
<dbReference type="SUPFAM" id="SSF56672">
    <property type="entry name" value="DNA/RNA polymerases"/>
    <property type="match status" value="1"/>
</dbReference>
<keyword evidence="4" id="KW-1185">Reference proteome</keyword>
<dbReference type="InterPro" id="IPR043502">
    <property type="entry name" value="DNA/RNA_pol_sf"/>
</dbReference>
<name>A0AAV2JAY8_KNICA</name>
<evidence type="ECO:0000256" key="2">
    <source>
        <dbReference type="SAM" id="SignalP"/>
    </source>
</evidence>
<feature type="compositionally biased region" description="Polar residues" evidence="1">
    <location>
        <begin position="413"/>
        <end position="424"/>
    </location>
</feature>
<feature type="compositionally biased region" description="Polar residues" evidence="1">
    <location>
        <begin position="339"/>
        <end position="356"/>
    </location>
</feature>
<feature type="compositionally biased region" description="Basic and acidic residues" evidence="1">
    <location>
        <begin position="151"/>
        <end position="176"/>
    </location>
</feature>
<proteinExistence type="predicted"/>
<keyword evidence="2" id="KW-0732">Signal</keyword>
<reference evidence="3 4" key="1">
    <citation type="submission" date="2024-04" db="EMBL/GenBank/DDBJ databases">
        <authorList>
            <person name="Waldvogel A.-M."/>
            <person name="Schoenle A."/>
        </authorList>
    </citation>
    <scope>NUCLEOTIDE SEQUENCE [LARGE SCALE GENOMIC DNA]</scope>
</reference>
<dbReference type="Gene3D" id="3.30.70.270">
    <property type="match status" value="1"/>
</dbReference>
<feature type="compositionally biased region" description="Pro residues" evidence="1">
    <location>
        <begin position="272"/>
        <end position="282"/>
    </location>
</feature>
<feature type="region of interest" description="Disordered" evidence="1">
    <location>
        <begin position="64"/>
        <end position="85"/>
    </location>
</feature>
<feature type="compositionally biased region" description="Polar residues" evidence="1">
    <location>
        <begin position="366"/>
        <end position="377"/>
    </location>
</feature>
<feature type="compositionally biased region" description="Low complexity" evidence="1">
    <location>
        <begin position="259"/>
        <end position="271"/>
    </location>
</feature>
<feature type="region of interest" description="Disordered" evidence="1">
    <location>
        <begin position="412"/>
        <end position="441"/>
    </location>
</feature>
<feature type="compositionally biased region" description="Low complexity" evidence="1">
    <location>
        <begin position="199"/>
        <end position="220"/>
    </location>
</feature>
<evidence type="ECO:0000256" key="1">
    <source>
        <dbReference type="SAM" id="MobiDB-lite"/>
    </source>
</evidence>
<sequence length="467" mass="50576">MVGVTVIIHISVTRVIMIMCCCGAAEEGEGGWKRVGKEAAGASVDPSAVREACVCVSHWRTGQEVPDGELSPEPELSSKRGTHSLEEHEQRLLRVLHRLKQYGLKLSPEKCKFFQTSKRVGKEAAGASVDPSAVREACVCVSHWRTGQESGVERKRAGDHDIHRRREMDVGNDRLHTRGSKAGVFLEDPPKLDPPTQDPPTQDSSTLDSSTLDSSTQDPPTQDPPTQDPPTQDPPTQDPPTQDSSTLDSPTLDPPTMDPPTQDSSTLDSPTLDPPTMDPPTQNPSTQDLPILDLPTEDPPKLDPPTQDLPTQVPPTAVGDIQLPYDEAEQAAFLLKPLNSPTQTGRHFQSSTSSSVRAHMVPQPDQECSPSDHSNLQLPPLAHMVPQPDQECSTDHSNLQLPPLAHMVPQPYQECSSSDHSNLQLPPLSEPTWSHSRTRSAALTTPTCSSLLCQSPHGPTAGPGVQH</sequence>
<feature type="region of interest" description="Disordered" evidence="1">
    <location>
        <begin position="147"/>
        <end position="318"/>
    </location>
</feature>
<feature type="signal peptide" evidence="2">
    <location>
        <begin position="1"/>
        <end position="23"/>
    </location>
</feature>
<feature type="region of interest" description="Disordered" evidence="1">
    <location>
        <begin position="338"/>
        <end position="398"/>
    </location>
</feature>
<feature type="compositionally biased region" description="Pro residues" evidence="1">
    <location>
        <begin position="221"/>
        <end position="238"/>
    </location>
</feature>
<dbReference type="AlphaFoldDB" id="A0AAV2JAY8"/>
<dbReference type="InterPro" id="IPR043128">
    <property type="entry name" value="Rev_trsase/Diguanyl_cyclase"/>
</dbReference>
<evidence type="ECO:0000313" key="4">
    <source>
        <dbReference type="Proteomes" id="UP001497482"/>
    </source>
</evidence>
<gene>
    <name evidence="3" type="ORF">KC01_LOCUS6280</name>
</gene>
<feature type="compositionally biased region" description="Low complexity" evidence="1">
    <location>
        <begin position="239"/>
        <end position="251"/>
    </location>
</feature>